<keyword evidence="1" id="KW-0732">Signal</keyword>
<dbReference type="AlphaFoldDB" id="A0A4Q7NMM6"/>
<dbReference type="InterPro" id="IPR040487">
    <property type="entry name" value="Peptidase_M23_N"/>
</dbReference>
<dbReference type="OrthoDB" id="9815245at2"/>
<dbReference type="Gene3D" id="2.60.40.1590">
    <property type="entry name" value="Peptidoglycan hydrolase domains"/>
    <property type="match status" value="1"/>
</dbReference>
<dbReference type="FunFam" id="2.70.70.10:FF:000019">
    <property type="entry name" value="M23 family peptidase"/>
    <property type="match status" value="1"/>
</dbReference>
<dbReference type="PANTHER" id="PTHR21666:SF285">
    <property type="entry name" value="M23 FAMILY METALLOPEPTIDASE"/>
    <property type="match status" value="1"/>
</dbReference>
<dbReference type="InterPro" id="IPR016047">
    <property type="entry name" value="M23ase_b-sheet_dom"/>
</dbReference>
<feature type="domain" description="Peptidase family M23 N-terminal" evidence="3">
    <location>
        <begin position="32"/>
        <end position="105"/>
    </location>
</feature>
<comment type="caution">
    <text evidence="4">The sequence shown here is derived from an EMBL/GenBank/DDBJ whole genome shotgun (WGS) entry which is preliminary data.</text>
</comment>
<dbReference type="CDD" id="cd12797">
    <property type="entry name" value="M23_peptidase"/>
    <property type="match status" value="1"/>
</dbReference>
<accession>A0A4Q7NMM6</accession>
<dbReference type="Pfam" id="PF01551">
    <property type="entry name" value="Peptidase_M23"/>
    <property type="match status" value="1"/>
</dbReference>
<feature type="chain" id="PRO_5020333849" evidence="1">
    <location>
        <begin position="24"/>
        <end position="283"/>
    </location>
</feature>
<sequence length="283" mass="30260">MPALLVRHLLWAAALCAAAPVHAESFITRLLNKPVPGGVAVVPLGDGPTAPVATYLDRRTMVLRDDGGQWIAVVGIPLGTRPGTQRLAVQEEAGTRTLDFQVGTKTYVAQHIKLKNKRQVNPDPADLARIEKETAEQLAAYRAFRPQGPSNVMLDRPVAGGRLSSPFGLQRFFNGEPRNPHSGLDFAVPAGTPVKAPAAGRVVLVGDYFFNGKTVFVDHGQGFISMFCHLSGIGVRVGQDVARGEEVGRVGSTGRATGPHLHWNVSLNDARVDPAIFIGAFKP</sequence>
<name>A0A4Q7NMM6_9BURK</name>
<dbReference type="Proteomes" id="UP000292445">
    <property type="component" value="Unassembled WGS sequence"/>
</dbReference>
<evidence type="ECO:0000313" key="4">
    <source>
        <dbReference type="EMBL" id="RZS86445.1"/>
    </source>
</evidence>
<protein>
    <submittedName>
        <fullName evidence="4">Murein DD-endopeptidase MepM/ murein hydrolase activator NlpD</fullName>
    </submittedName>
</protein>
<dbReference type="RefSeq" id="WP_130357536.1">
    <property type="nucleotide sequence ID" value="NZ_SGXC01000001.1"/>
</dbReference>
<dbReference type="EMBL" id="SGXC01000001">
    <property type="protein sequence ID" value="RZS86445.1"/>
    <property type="molecule type" value="Genomic_DNA"/>
</dbReference>
<reference evidence="4 5" key="1">
    <citation type="submission" date="2019-02" db="EMBL/GenBank/DDBJ databases">
        <title>Genomic Encyclopedia of Type Strains, Phase IV (KMG-IV): sequencing the most valuable type-strain genomes for metagenomic binning, comparative biology and taxonomic classification.</title>
        <authorList>
            <person name="Goeker M."/>
        </authorList>
    </citation>
    <scope>NUCLEOTIDE SEQUENCE [LARGE SCALE GENOMIC DNA]</scope>
    <source>
        <strain evidence="4 5">K24</strain>
    </source>
</reference>
<dbReference type="SUPFAM" id="SSF51261">
    <property type="entry name" value="Duplicated hybrid motif"/>
    <property type="match status" value="1"/>
</dbReference>
<evidence type="ECO:0000256" key="1">
    <source>
        <dbReference type="SAM" id="SignalP"/>
    </source>
</evidence>
<keyword evidence="4" id="KW-0378">Hydrolase</keyword>
<evidence type="ECO:0000259" key="2">
    <source>
        <dbReference type="Pfam" id="PF01551"/>
    </source>
</evidence>
<dbReference type="Pfam" id="PF18421">
    <property type="entry name" value="Peptidase_M23_N"/>
    <property type="match status" value="1"/>
</dbReference>
<dbReference type="Gene3D" id="2.70.70.10">
    <property type="entry name" value="Glucose Permease (Domain IIA)"/>
    <property type="match status" value="1"/>
</dbReference>
<feature type="domain" description="M23ase beta-sheet core" evidence="2">
    <location>
        <begin position="180"/>
        <end position="274"/>
    </location>
</feature>
<keyword evidence="5" id="KW-1185">Reference proteome</keyword>
<dbReference type="InterPro" id="IPR011055">
    <property type="entry name" value="Dup_hybrid_motif"/>
</dbReference>
<dbReference type="GO" id="GO:0004222">
    <property type="term" value="F:metalloendopeptidase activity"/>
    <property type="evidence" value="ECO:0007669"/>
    <property type="project" value="TreeGrafter"/>
</dbReference>
<organism evidence="4 5">
    <name type="scientific">Pigmentiphaga kullae</name>
    <dbReference type="NCBI Taxonomy" id="151784"/>
    <lineage>
        <taxon>Bacteria</taxon>
        <taxon>Pseudomonadati</taxon>
        <taxon>Pseudomonadota</taxon>
        <taxon>Betaproteobacteria</taxon>
        <taxon>Burkholderiales</taxon>
        <taxon>Alcaligenaceae</taxon>
        <taxon>Pigmentiphaga</taxon>
    </lineage>
</organism>
<dbReference type="PANTHER" id="PTHR21666">
    <property type="entry name" value="PEPTIDASE-RELATED"/>
    <property type="match status" value="1"/>
</dbReference>
<evidence type="ECO:0000259" key="3">
    <source>
        <dbReference type="Pfam" id="PF18421"/>
    </source>
</evidence>
<gene>
    <name evidence="4" type="ORF">EV675_2487</name>
</gene>
<dbReference type="InterPro" id="IPR050570">
    <property type="entry name" value="Cell_wall_metabolism_enzyme"/>
</dbReference>
<evidence type="ECO:0000313" key="5">
    <source>
        <dbReference type="Proteomes" id="UP000292445"/>
    </source>
</evidence>
<feature type="signal peptide" evidence="1">
    <location>
        <begin position="1"/>
        <end position="23"/>
    </location>
</feature>
<proteinExistence type="predicted"/>